<evidence type="ECO:0000313" key="2">
    <source>
        <dbReference type="EMBL" id="EPQ25416.1"/>
    </source>
</evidence>
<sequence>MPTETPLTWTDFGDRVAGVHFVDQDEVRTSHAGPEHWSTSIDHGGTASPGWSSNVVLNSLGRYWEP</sequence>
<evidence type="ECO:0000256" key="1">
    <source>
        <dbReference type="SAM" id="MobiDB-lite"/>
    </source>
</evidence>
<name>A0A829I318_9MYCO</name>
<dbReference type="RefSeq" id="WP_005113046.1">
    <property type="nucleotide sequence ID" value="NZ_ATFQ01000003.1"/>
</dbReference>
<proteinExistence type="predicted"/>
<protein>
    <submittedName>
        <fullName evidence="2">Uncharacterized protein</fullName>
    </submittedName>
</protein>
<dbReference type="EMBL" id="ATFQ01000003">
    <property type="protein sequence ID" value="EPQ25416.1"/>
    <property type="molecule type" value="Genomic_DNA"/>
</dbReference>
<reference evidence="2 3" key="1">
    <citation type="journal article" date="2013" name="Genome Announc.">
        <title>Genome Sequence of an Epidemic Isolate of Mycobacterium abscessus subsp. bolletii from Rio de Janeiro, Brazil.</title>
        <authorList>
            <person name="Davidson R.M."/>
            <person name="Reynolds P.R."/>
            <person name="Farias-Hesson E."/>
            <person name="Duarte R.S."/>
            <person name="Jackson M."/>
            <person name="Strong M."/>
        </authorList>
    </citation>
    <scope>NUCLEOTIDE SEQUENCE [LARGE SCALE GENOMIC DNA]</scope>
    <source>
        <strain evidence="2 3">CRM-0020</strain>
    </source>
</reference>
<dbReference type="GeneID" id="93377394"/>
<comment type="caution">
    <text evidence="2">The sequence shown here is derived from an EMBL/GenBank/DDBJ whole genome shotgun (WGS) entry which is preliminary data.</text>
</comment>
<dbReference type="Proteomes" id="UP000014969">
    <property type="component" value="Unassembled WGS sequence"/>
</dbReference>
<organism evidence="2 3">
    <name type="scientific">Mycobacteroides abscessus subsp. bolletii CRM-0020</name>
    <dbReference type="NCBI Taxonomy" id="1306401"/>
    <lineage>
        <taxon>Bacteria</taxon>
        <taxon>Bacillati</taxon>
        <taxon>Actinomycetota</taxon>
        <taxon>Actinomycetes</taxon>
        <taxon>Mycobacteriales</taxon>
        <taxon>Mycobacteriaceae</taxon>
        <taxon>Mycobacteroides</taxon>
        <taxon>Mycobacteroides abscessus</taxon>
    </lineage>
</organism>
<dbReference type="AlphaFoldDB" id="A0A829I318"/>
<feature type="region of interest" description="Disordered" evidence="1">
    <location>
        <begin position="28"/>
        <end position="50"/>
    </location>
</feature>
<gene>
    <name evidence="2" type="ORF">J108_02120</name>
</gene>
<evidence type="ECO:0000313" key="3">
    <source>
        <dbReference type="Proteomes" id="UP000014969"/>
    </source>
</evidence>
<accession>A0A829I318</accession>